<dbReference type="GO" id="GO:0089701">
    <property type="term" value="C:U2AF complex"/>
    <property type="evidence" value="ECO:0007669"/>
    <property type="project" value="InterPro"/>
</dbReference>
<dbReference type="InterPro" id="IPR000571">
    <property type="entry name" value="Znf_CCCH"/>
</dbReference>
<keyword evidence="1 5" id="KW-0479">Metal-binding</keyword>
<feature type="domain" description="C2H2-type" evidence="9">
    <location>
        <begin position="400"/>
        <end position="423"/>
    </location>
</feature>
<feature type="region of interest" description="Disordered" evidence="7">
    <location>
        <begin position="411"/>
        <end position="444"/>
    </location>
</feature>
<dbReference type="SMART" id="SM00355">
    <property type="entry name" value="ZnF_C2H2"/>
    <property type="match status" value="4"/>
</dbReference>
<organism evidence="10 11">
    <name type="scientific">Echinococcus canadensis</name>
    <dbReference type="NCBI Taxonomy" id="519352"/>
    <lineage>
        <taxon>Eukaryota</taxon>
        <taxon>Metazoa</taxon>
        <taxon>Spiralia</taxon>
        <taxon>Lophotrochozoa</taxon>
        <taxon>Platyhelminthes</taxon>
        <taxon>Cestoda</taxon>
        <taxon>Eucestoda</taxon>
        <taxon>Cyclophyllidea</taxon>
        <taxon>Taeniidae</taxon>
        <taxon>Echinococcus</taxon>
        <taxon>Echinococcus canadensis group</taxon>
    </lineage>
</organism>
<dbReference type="SUPFAM" id="SSF57667">
    <property type="entry name" value="beta-beta-alpha zinc fingers"/>
    <property type="match status" value="1"/>
</dbReference>
<dbReference type="PANTHER" id="PTHR12620">
    <property type="entry name" value="U2 SNRNP AUXILIARY FACTOR, SMALL SUBUNIT"/>
    <property type="match status" value="1"/>
</dbReference>
<reference evidence="11" key="1">
    <citation type="submission" date="2022-11" db="UniProtKB">
        <authorList>
            <consortium name="WormBaseParasite"/>
        </authorList>
    </citation>
    <scope>IDENTIFICATION</scope>
</reference>
<evidence type="ECO:0000256" key="1">
    <source>
        <dbReference type="ARBA" id="ARBA00022723"/>
    </source>
</evidence>
<keyword evidence="4 5" id="KW-0862">Zinc</keyword>
<feature type="coiled-coil region" evidence="6">
    <location>
        <begin position="567"/>
        <end position="630"/>
    </location>
</feature>
<keyword evidence="6" id="KW-0175">Coiled coil</keyword>
<feature type="compositionally biased region" description="Basic residues" evidence="7">
    <location>
        <begin position="900"/>
        <end position="916"/>
    </location>
</feature>
<feature type="domain" description="C3H1-type" evidence="8">
    <location>
        <begin position="663"/>
        <end position="691"/>
    </location>
</feature>
<accession>A0A915EVS5</accession>
<dbReference type="PROSITE" id="PS50103">
    <property type="entry name" value="ZF_C3H1"/>
    <property type="match status" value="2"/>
</dbReference>
<dbReference type="Proteomes" id="UP000887562">
    <property type="component" value="Unplaced"/>
</dbReference>
<feature type="compositionally biased region" description="Pro residues" evidence="7">
    <location>
        <begin position="270"/>
        <end position="288"/>
    </location>
</feature>
<dbReference type="PROSITE" id="PS50157">
    <property type="entry name" value="ZINC_FINGER_C2H2_2"/>
    <property type="match status" value="2"/>
</dbReference>
<dbReference type="Gene3D" id="3.30.160.60">
    <property type="entry name" value="Classic Zinc Finger"/>
    <property type="match status" value="3"/>
</dbReference>
<keyword evidence="3 5" id="KW-0863">Zinc-finger</keyword>
<feature type="compositionally biased region" description="Basic residues" evidence="7">
    <location>
        <begin position="865"/>
        <end position="874"/>
    </location>
</feature>
<dbReference type="GO" id="GO:0000398">
    <property type="term" value="P:mRNA splicing, via spliceosome"/>
    <property type="evidence" value="ECO:0007669"/>
    <property type="project" value="InterPro"/>
</dbReference>
<feature type="zinc finger region" description="C3H1-type" evidence="5">
    <location>
        <begin position="663"/>
        <end position="691"/>
    </location>
</feature>
<feature type="region of interest" description="Disordered" evidence="7">
    <location>
        <begin position="861"/>
        <end position="953"/>
    </location>
</feature>
<feature type="compositionally biased region" description="Polar residues" evidence="7">
    <location>
        <begin position="944"/>
        <end position="953"/>
    </location>
</feature>
<feature type="region of interest" description="Disordered" evidence="7">
    <location>
        <begin position="267"/>
        <end position="295"/>
    </location>
</feature>
<evidence type="ECO:0000256" key="3">
    <source>
        <dbReference type="ARBA" id="ARBA00022771"/>
    </source>
</evidence>
<keyword evidence="2" id="KW-0677">Repeat</keyword>
<dbReference type="Pfam" id="PF00642">
    <property type="entry name" value="zf-CCCH"/>
    <property type="match status" value="1"/>
</dbReference>
<dbReference type="GO" id="GO:0008270">
    <property type="term" value="F:zinc ion binding"/>
    <property type="evidence" value="ECO:0007669"/>
    <property type="project" value="UniProtKB-KW"/>
</dbReference>
<dbReference type="SUPFAM" id="SSF54928">
    <property type="entry name" value="RNA-binding domain, RBD"/>
    <property type="match status" value="1"/>
</dbReference>
<dbReference type="PRINTS" id="PR01848">
    <property type="entry name" value="U2AUXFACTOR"/>
</dbReference>
<dbReference type="FunFam" id="3.30.160.60:FF:000100">
    <property type="entry name" value="Zinc finger 45-like"/>
    <property type="match status" value="1"/>
</dbReference>
<evidence type="ECO:0000313" key="11">
    <source>
        <dbReference type="WBParaSite" id="maker-E.canG7_contigs_2999-snap-gene-0.31-mRNA-1"/>
    </source>
</evidence>
<dbReference type="AlphaFoldDB" id="A0A915EVS5"/>
<protein>
    <submittedName>
        <fullName evidence="11">Uncharacterized protein</fullName>
    </submittedName>
</protein>
<evidence type="ECO:0000256" key="6">
    <source>
        <dbReference type="SAM" id="Coils"/>
    </source>
</evidence>
<dbReference type="InterPro" id="IPR009145">
    <property type="entry name" value="U2AF_small"/>
</dbReference>
<feature type="zinc finger region" description="C3H1-type" evidence="5">
    <location>
        <begin position="813"/>
        <end position="841"/>
    </location>
</feature>
<feature type="compositionally biased region" description="Basic and acidic residues" evidence="7">
    <location>
        <begin position="413"/>
        <end position="423"/>
    </location>
</feature>
<dbReference type="WBParaSite" id="maker-E.canG7_contigs_2999-snap-gene-0.31-mRNA-1">
    <property type="protein sequence ID" value="maker-E.canG7_contigs_2999-snap-gene-0.31-mRNA-1"/>
    <property type="gene ID" value="EcG7_04631"/>
</dbReference>
<dbReference type="InterPro" id="IPR035979">
    <property type="entry name" value="RBD_domain_sf"/>
</dbReference>
<dbReference type="PROSITE" id="PS00028">
    <property type="entry name" value="ZINC_FINGER_C2H2_1"/>
    <property type="match status" value="3"/>
</dbReference>
<dbReference type="InterPro" id="IPR013087">
    <property type="entry name" value="Znf_C2H2_type"/>
</dbReference>
<sequence length="953" mass="107597">MPTLLGPLLVANSLIEVMSSYLLTGTHFVESRFLNASEASGANCALFHSPPVGQIINSRPPITFLEGFFTNNLPLPPPPPPPPPPRPTTFDLVRLSNHLISNIIHRHFTSSFAEEGIPAPPPSAEDSEIWDLKKRNREDIKLQPYAYKDGVELFNCPLCSTANITTRAELTSHLQQHQNNQRREDGKHVCCFCASELSSNSSLERHLLTHTNIGKHLWQPESKLRDLLIKRRRRFLHYKRILRERRLNTSAKGDEGEALDLSIKHEQLPTLPPQPPLTPPLLPPPSLPPTSALPLPTPEVMAPSLIGFDGISSLFQLLMMRTTAFATCPLLSPTLQQPPLPPPPLTLPKIMIPQTTNRKKNSYKDAPKLITCPVDGCNQKFPWNSSLKRHILTHTPHKPFTCTRCTKSFSTKSNRERHMERVHRVSLKRQRATGLAASTMPTVGPESGVAVAVETGAEEYLRDEEIASMRGNDRQAEDISNSLLRSAGSPVVEPNPERLALRTCPPPPSLPSTLSMGEGADQSECGVAAMMCPVHKQQRKLRKKLKRQCLRQKNAQLREANSQPEEITEEEAARIRAEEELEKQRHDEEEQKWLEHERVAQELFAQKKSLEEAEKSRKILEETSEVLQRLRDGIEESFDNLPPYHRPEPPLDHSFAPPLELTSRIKELCSFFWKTGACTYGDRCSRFHPTPPIDSADLKVLQSSAFCPPCLVLILENMFDNFSLRYDPLEVDESHLQSDYEVFYEDVRPEIEVTCGKISALRCCRNAADHLRGNVYIQLTGDDTTAITAAASLNGRWYAGRQITARLAYLGGGWKAAVCGLYLRDLCPKGDRRCNFLHLFLNPRESSGDLLAALSRGLAELPSRRKEKRRASRKKNQDKDSDGHRRKRRRSPSSRSDSGRRHRHRQKKRHHRRKRGDSRFNQDEVGDWGELARPTARGTALINGKTSPIRKST</sequence>
<dbReference type="InterPro" id="IPR012677">
    <property type="entry name" value="Nucleotide-bd_a/b_plait_sf"/>
</dbReference>
<evidence type="ECO:0000256" key="4">
    <source>
        <dbReference type="ARBA" id="ARBA00022833"/>
    </source>
</evidence>
<proteinExistence type="predicted"/>
<dbReference type="SMART" id="SM00356">
    <property type="entry name" value="ZnF_C3H1"/>
    <property type="match status" value="2"/>
</dbReference>
<dbReference type="Gene3D" id="3.30.70.330">
    <property type="match status" value="1"/>
</dbReference>
<keyword evidence="10" id="KW-1185">Reference proteome</keyword>
<dbReference type="Pfam" id="PF00096">
    <property type="entry name" value="zf-C2H2"/>
    <property type="match status" value="1"/>
</dbReference>
<evidence type="ECO:0000313" key="10">
    <source>
        <dbReference type="Proteomes" id="UP000887562"/>
    </source>
</evidence>
<feature type="domain" description="C2H2-type" evidence="9">
    <location>
        <begin position="370"/>
        <end position="399"/>
    </location>
</feature>
<evidence type="ECO:0000259" key="9">
    <source>
        <dbReference type="PROSITE" id="PS50157"/>
    </source>
</evidence>
<evidence type="ECO:0000256" key="2">
    <source>
        <dbReference type="ARBA" id="ARBA00022737"/>
    </source>
</evidence>
<dbReference type="GO" id="GO:0003723">
    <property type="term" value="F:RNA binding"/>
    <property type="evidence" value="ECO:0007669"/>
    <property type="project" value="InterPro"/>
</dbReference>
<name>A0A915EVS5_9CEST</name>
<dbReference type="InterPro" id="IPR036236">
    <property type="entry name" value="Znf_C2H2_sf"/>
</dbReference>
<evidence type="ECO:0000256" key="7">
    <source>
        <dbReference type="SAM" id="MobiDB-lite"/>
    </source>
</evidence>
<feature type="domain" description="C3H1-type" evidence="8">
    <location>
        <begin position="813"/>
        <end position="841"/>
    </location>
</feature>
<evidence type="ECO:0000256" key="5">
    <source>
        <dbReference type="PROSITE-ProRule" id="PRU00723"/>
    </source>
</evidence>
<evidence type="ECO:0000259" key="8">
    <source>
        <dbReference type="PROSITE" id="PS50103"/>
    </source>
</evidence>